<dbReference type="InterPro" id="IPR001138">
    <property type="entry name" value="Zn2Cys6_DnaBD"/>
</dbReference>
<evidence type="ECO:0000256" key="4">
    <source>
        <dbReference type="SAM" id="MobiDB-lite"/>
    </source>
</evidence>
<dbReference type="GO" id="GO:0003677">
    <property type="term" value="F:DNA binding"/>
    <property type="evidence" value="ECO:0007669"/>
    <property type="project" value="InterPro"/>
</dbReference>
<gene>
    <name evidence="6" type="ORF">HRG_02504</name>
</gene>
<dbReference type="OrthoDB" id="10263753at2759"/>
<dbReference type="PROSITE" id="PS00463">
    <property type="entry name" value="ZN2_CY6_FUNGAL_1"/>
    <property type="match status" value="1"/>
</dbReference>
<evidence type="ECO:0000313" key="7">
    <source>
        <dbReference type="Proteomes" id="UP000824596"/>
    </source>
</evidence>
<dbReference type="GeneID" id="68351633"/>
<comment type="caution">
    <text evidence="6">The sequence shown here is derived from an EMBL/GenBank/DDBJ whole genome shotgun (WGS) entry which is preliminary data.</text>
</comment>
<keyword evidence="2" id="KW-0479">Metal-binding</keyword>
<dbReference type="GO" id="GO:0005634">
    <property type="term" value="C:nucleus"/>
    <property type="evidence" value="ECO:0007669"/>
    <property type="project" value="UniProtKB-SubCell"/>
</dbReference>
<dbReference type="PANTHER" id="PTHR31001:SF87">
    <property type="entry name" value="COL-21"/>
    <property type="match status" value="1"/>
</dbReference>
<protein>
    <submittedName>
        <fullName evidence="6">Fungal specific transcription factor domain-containing protein</fullName>
    </submittedName>
</protein>
<name>A0A9P8N539_9HYPO</name>
<evidence type="ECO:0000256" key="2">
    <source>
        <dbReference type="ARBA" id="ARBA00022723"/>
    </source>
</evidence>
<evidence type="ECO:0000313" key="6">
    <source>
        <dbReference type="EMBL" id="KAH0967095.1"/>
    </source>
</evidence>
<dbReference type="GO" id="GO:0006351">
    <property type="term" value="P:DNA-templated transcription"/>
    <property type="evidence" value="ECO:0007669"/>
    <property type="project" value="InterPro"/>
</dbReference>
<dbReference type="GO" id="GO:0008270">
    <property type="term" value="F:zinc ion binding"/>
    <property type="evidence" value="ECO:0007669"/>
    <property type="project" value="InterPro"/>
</dbReference>
<keyword evidence="3" id="KW-0539">Nucleus</keyword>
<dbReference type="RefSeq" id="XP_044724608.1">
    <property type="nucleotide sequence ID" value="XM_044860975.1"/>
</dbReference>
<sequence>MASSGSSIVGGGGGGHEAVRARPSERAAAVRKRKRVVVSCIECHRRKQKCDRELPCANCRARSKASSCRYEPGAPTARHQDELRTAGPAGRGDGPDRRNDEPLSSTAATWGYGQTGGPSTIAFLKTIEAADADAGDVCTPEPKPHGFAVREKYKGLARQLPAPSYATKLIGMFLAEFNWQYDFVQPDVFLRQLDEWNRLPAGLLSSQGPEGLSPDLRAFPAALFQVMAMALLLVSDGQSSGLSGVKYAEGTTFEELACEYSEAGASIVTLLGKKSLSLTTVQAEFLRASFLKFTASVAESWHMISIAIRDAQELGMHRDGLDPKPQDASLEANLENQWLIQRRRQLYMMLAVWDINMSIILGRPGTVDRRQRMPSIPVDYLPCPDGSLGPIVPRRDSQDPPTPVTRALWLQALSEPLREMLNLDHDGPGPNDFSRVGQLHQRILELDDKKPASFRVKDPDRRWDSSPDTCWVPQTRLYFAQLHEFSLMALHRPYVFHRRESRVAAMRASLELLELQRVIFEEAPPEAWRSFVLFFGSFDAIVLISSVLILFPLEQPELRDKCTEKVYWAIERLAAIQERNPLAKSAQGVLRAILTKLTRAVGSQARAPAGVTSTNSSSNDGDDPWGVFSHGTGPESSDWGVPPAEMLAAMAPVFPTSDLIYHDLTAMQDVGEAGPTTAAPTTTFGWQFGGDLGEDTVWQMLNQFQPRGTADGGAADGGVADDGGAEGIATIGGEAAPGRQGFAW</sequence>
<dbReference type="InterPro" id="IPR036864">
    <property type="entry name" value="Zn2-C6_fun-type_DNA-bd_sf"/>
</dbReference>
<dbReference type="EMBL" id="JAIZPD010000002">
    <property type="protein sequence ID" value="KAH0967095.1"/>
    <property type="molecule type" value="Genomic_DNA"/>
</dbReference>
<dbReference type="CDD" id="cd12148">
    <property type="entry name" value="fungal_TF_MHR"/>
    <property type="match status" value="1"/>
</dbReference>
<dbReference type="Gene3D" id="4.10.240.10">
    <property type="entry name" value="Zn(2)-C6 fungal-type DNA-binding domain"/>
    <property type="match status" value="1"/>
</dbReference>
<dbReference type="InterPro" id="IPR007219">
    <property type="entry name" value="XnlR_reg_dom"/>
</dbReference>
<feature type="region of interest" description="Disordered" evidence="4">
    <location>
        <begin position="1"/>
        <end position="34"/>
    </location>
</feature>
<organism evidence="6 7">
    <name type="scientific">Hirsutella rhossiliensis</name>
    <dbReference type="NCBI Taxonomy" id="111463"/>
    <lineage>
        <taxon>Eukaryota</taxon>
        <taxon>Fungi</taxon>
        <taxon>Dikarya</taxon>
        <taxon>Ascomycota</taxon>
        <taxon>Pezizomycotina</taxon>
        <taxon>Sordariomycetes</taxon>
        <taxon>Hypocreomycetidae</taxon>
        <taxon>Hypocreales</taxon>
        <taxon>Ophiocordycipitaceae</taxon>
        <taxon>Hirsutella</taxon>
    </lineage>
</organism>
<dbReference type="AlphaFoldDB" id="A0A9P8N539"/>
<dbReference type="InterPro" id="IPR050613">
    <property type="entry name" value="Sec_Metabolite_Reg"/>
</dbReference>
<reference evidence="6" key="1">
    <citation type="submission" date="2021-09" db="EMBL/GenBank/DDBJ databases">
        <title>A high-quality genome of the endoparasitic fungus Hirsutella rhossiliensis with a comparison of Hirsutella genomes reveals transposable elements contributing to genome size variation.</title>
        <authorList>
            <person name="Lin R."/>
            <person name="Jiao Y."/>
            <person name="Sun X."/>
            <person name="Ling J."/>
            <person name="Xie B."/>
            <person name="Cheng X."/>
        </authorList>
    </citation>
    <scope>NUCLEOTIDE SEQUENCE</scope>
    <source>
        <strain evidence="6">HR02</strain>
    </source>
</reference>
<feature type="domain" description="Zn(2)-C6 fungal-type" evidence="5">
    <location>
        <begin position="39"/>
        <end position="70"/>
    </location>
</feature>
<evidence type="ECO:0000256" key="1">
    <source>
        <dbReference type="ARBA" id="ARBA00004123"/>
    </source>
</evidence>
<accession>A0A9P8N539</accession>
<evidence type="ECO:0000256" key="3">
    <source>
        <dbReference type="ARBA" id="ARBA00023242"/>
    </source>
</evidence>
<dbReference type="SUPFAM" id="SSF57701">
    <property type="entry name" value="Zn2/Cys6 DNA-binding domain"/>
    <property type="match status" value="1"/>
</dbReference>
<dbReference type="PANTHER" id="PTHR31001">
    <property type="entry name" value="UNCHARACTERIZED TRANSCRIPTIONAL REGULATORY PROTEIN"/>
    <property type="match status" value="1"/>
</dbReference>
<dbReference type="Pfam" id="PF04082">
    <property type="entry name" value="Fungal_trans"/>
    <property type="match status" value="1"/>
</dbReference>
<dbReference type="PROSITE" id="PS50048">
    <property type="entry name" value="ZN2_CY6_FUNGAL_2"/>
    <property type="match status" value="1"/>
</dbReference>
<dbReference type="Proteomes" id="UP000824596">
    <property type="component" value="Unassembled WGS sequence"/>
</dbReference>
<dbReference type="CDD" id="cd00067">
    <property type="entry name" value="GAL4"/>
    <property type="match status" value="1"/>
</dbReference>
<dbReference type="SMART" id="SM00066">
    <property type="entry name" value="GAL4"/>
    <property type="match status" value="1"/>
</dbReference>
<dbReference type="GO" id="GO:0000981">
    <property type="term" value="F:DNA-binding transcription factor activity, RNA polymerase II-specific"/>
    <property type="evidence" value="ECO:0007669"/>
    <property type="project" value="InterPro"/>
</dbReference>
<proteinExistence type="predicted"/>
<keyword evidence="7" id="KW-1185">Reference proteome</keyword>
<dbReference type="SMART" id="SM00906">
    <property type="entry name" value="Fungal_trans"/>
    <property type="match status" value="1"/>
</dbReference>
<dbReference type="Pfam" id="PF00172">
    <property type="entry name" value="Zn_clus"/>
    <property type="match status" value="1"/>
</dbReference>
<evidence type="ECO:0000259" key="5">
    <source>
        <dbReference type="PROSITE" id="PS50048"/>
    </source>
</evidence>
<feature type="region of interest" description="Disordered" evidence="4">
    <location>
        <begin position="68"/>
        <end position="112"/>
    </location>
</feature>
<comment type="subcellular location">
    <subcellularLocation>
        <location evidence="1">Nucleus</location>
    </subcellularLocation>
</comment>